<organism evidence="3 4">
    <name type="scientific">Nonomuraea monospora</name>
    <dbReference type="NCBI Taxonomy" id="568818"/>
    <lineage>
        <taxon>Bacteria</taxon>
        <taxon>Bacillati</taxon>
        <taxon>Actinomycetota</taxon>
        <taxon>Actinomycetes</taxon>
        <taxon>Streptosporangiales</taxon>
        <taxon>Streptosporangiaceae</taxon>
        <taxon>Nonomuraea</taxon>
    </lineage>
</organism>
<keyword evidence="2" id="KW-0472">Membrane</keyword>
<feature type="transmembrane region" description="Helical" evidence="2">
    <location>
        <begin position="361"/>
        <end position="380"/>
    </location>
</feature>
<reference evidence="3 4" key="1">
    <citation type="journal article" date="2019" name="Int. J. Syst. Evol. Microbiol.">
        <title>The Global Catalogue of Microorganisms (GCM) 10K type strain sequencing project: providing services to taxonomists for standard genome sequencing and annotation.</title>
        <authorList>
            <consortium name="The Broad Institute Genomics Platform"/>
            <consortium name="The Broad Institute Genome Sequencing Center for Infectious Disease"/>
            <person name="Wu L."/>
            <person name="Ma J."/>
        </authorList>
    </citation>
    <scope>NUCLEOTIDE SEQUENCE [LARGE SCALE GENOMIC DNA]</scope>
    <source>
        <strain evidence="3 4">JCM 16114</strain>
    </source>
</reference>
<name>A0ABN3CGD8_9ACTN</name>
<evidence type="ECO:0000256" key="1">
    <source>
        <dbReference type="SAM" id="MobiDB-lite"/>
    </source>
</evidence>
<dbReference type="EMBL" id="BAAAQX010000009">
    <property type="protein sequence ID" value="GAA2208462.1"/>
    <property type="molecule type" value="Genomic_DNA"/>
</dbReference>
<dbReference type="RefSeq" id="WP_344476637.1">
    <property type="nucleotide sequence ID" value="NZ_BAAAQX010000009.1"/>
</dbReference>
<keyword evidence="2" id="KW-0812">Transmembrane</keyword>
<gene>
    <name evidence="3" type="ORF">GCM10009850_039200</name>
</gene>
<feature type="region of interest" description="Disordered" evidence="1">
    <location>
        <begin position="101"/>
        <end position="124"/>
    </location>
</feature>
<evidence type="ECO:0000313" key="4">
    <source>
        <dbReference type="Proteomes" id="UP001499843"/>
    </source>
</evidence>
<comment type="caution">
    <text evidence="3">The sequence shown here is derived from an EMBL/GenBank/DDBJ whole genome shotgun (WGS) entry which is preliminary data.</text>
</comment>
<evidence type="ECO:0000313" key="3">
    <source>
        <dbReference type="EMBL" id="GAA2208462.1"/>
    </source>
</evidence>
<proteinExistence type="predicted"/>
<sequence length="381" mass="42384">MNPPDVVDEADLTFPADADGYHLRPGGQARSLVLCEVGEVPGRFLFKRYDEETLAGLDEEALLAMVRWRRELSRQDRATLDRRCAWPVSVVRQGEVTGEVTGGEAGEVTGEVTGGEAGEVTGGEAGREAGRVTGILIRPAPERMFIELRDRRVPRHLDELTRSPERVNALRDHYGTRYYEPPYKLAVLGRLLATVQWLHEQGYVVGDLQLRNAVFTVDPAPAVYLLDCDSCLRVGGRGALPEVDPEQWKLPREGAFTLESDYYKLAWAVVRCLQESAETWSLDEVALARVLPARHRRLISQCVDGAPESVDVERWRAAGESWRWLVTPERIYVETDSDLRVAWRRGRSAVGDGSRVRHGGVVVLLVVLAAIAVVALVTWGV</sequence>
<evidence type="ECO:0000256" key="2">
    <source>
        <dbReference type="SAM" id="Phobius"/>
    </source>
</evidence>
<keyword evidence="2" id="KW-1133">Transmembrane helix</keyword>
<protein>
    <recommendedName>
        <fullName evidence="5">Protein kinase domain-containing protein</fullName>
    </recommendedName>
</protein>
<dbReference type="Proteomes" id="UP001499843">
    <property type="component" value="Unassembled WGS sequence"/>
</dbReference>
<accession>A0ABN3CGD8</accession>
<feature type="compositionally biased region" description="Gly residues" evidence="1">
    <location>
        <begin position="112"/>
        <end position="124"/>
    </location>
</feature>
<evidence type="ECO:0008006" key="5">
    <source>
        <dbReference type="Google" id="ProtNLM"/>
    </source>
</evidence>
<keyword evidence="4" id="KW-1185">Reference proteome</keyword>